<organism evidence="1 2">
    <name type="scientific">Quercus lobata</name>
    <name type="common">Valley oak</name>
    <dbReference type="NCBI Taxonomy" id="97700"/>
    <lineage>
        <taxon>Eukaryota</taxon>
        <taxon>Viridiplantae</taxon>
        <taxon>Streptophyta</taxon>
        <taxon>Embryophyta</taxon>
        <taxon>Tracheophyta</taxon>
        <taxon>Spermatophyta</taxon>
        <taxon>Magnoliopsida</taxon>
        <taxon>eudicotyledons</taxon>
        <taxon>Gunneridae</taxon>
        <taxon>Pentapetalae</taxon>
        <taxon>rosids</taxon>
        <taxon>fabids</taxon>
        <taxon>Fagales</taxon>
        <taxon>Fagaceae</taxon>
        <taxon>Quercus</taxon>
    </lineage>
</organism>
<dbReference type="PANTHER" id="PTHR35324">
    <property type="entry name" value="BNAA08G03750D PROTEIN"/>
    <property type="match status" value="1"/>
</dbReference>
<dbReference type="Proteomes" id="UP000594261">
    <property type="component" value="Chromosome 6"/>
</dbReference>
<name>A0A7N2R6Y9_QUELO</name>
<evidence type="ECO:0000313" key="2">
    <source>
        <dbReference type="Proteomes" id="UP000594261"/>
    </source>
</evidence>
<accession>A0A7N2R6Y9</accession>
<reference evidence="1" key="2">
    <citation type="submission" date="2021-01" db="UniProtKB">
        <authorList>
            <consortium name="EnsemblPlants"/>
        </authorList>
    </citation>
    <scope>IDENTIFICATION</scope>
</reference>
<dbReference type="OMA" id="AFMISKA"/>
<proteinExistence type="predicted"/>
<dbReference type="Gramene" id="QL06p044185:mrna">
    <property type="protein sequence ID" value="QL06p044185:mrna:CDS:2"/>
    <property type="gene ID" value="QL06p044185"/>
</dbReference>
<dbReference type="InParanoid" id="A0A7N2R6Y9"/>
<sequence>MDFMISKVQAEKININHSEEKDSEILSPISSQLYLKSSTQAPSKTLDKEAVLRRIRLHKNLNKIRGALQALVAGSSEQTNIASMLEQKWQDPEDAFSAP</sequence>
<protein>
    <submittedName>
        <fullName evidence="1">Uncharacterized protein</fullName>
    </submittedName>
</protein>
<dbReference type="AlphaFoldDB" id="A0A7N2R6Y9"/>
<keyword evidence="2" id="KW-1185">Reference proteome</keyword>
<dbReference type="EnsemblPlants" id="QL06p044185:mrna">
    <property type="protein sequence ID" value="QL06p044185:mrna:CDS:2"/>
    <property type="gene ID" value="QL06p044185"/>
</dbReference>
<dbReference type="PANTHER" id="PTHR35324:SF5">
    <property type="entry name" value="BHLH DOMAIN-CONTAINING PROTEIN"/>
    <property type="match status" value="1"/>
</dbReference>
<reference evidence="1 2" key="1">
    <citation type="journal article" date="2016" name="G3 (Bethesda)">
        <title>First Draft Assembly and Annotation of the Genome of a California Endemic Oak Quercus lobata Nee (Fagaceae).</title>
        <authorList>
            <person name="Sork V.L."/>
            <person name="Fitz-Gibbon S.T."/>
            <person name="Puiu D."/>
            <person name="Crepeau M."/>
            <person name="Gugger P.F."/>
            <person name="Sherman R."/>
            <person name="Stevens K."/>
            <person name="Langley C.H."/>
            <person name="Pellegrini M."/>
            <person name="Salzberg S.L."/>
        </authorList>
    </citation>
    <scope>NUCLEOTIDE SEQUENCE [LARGE SCALE GENOMIC DNA]</scope>
    <source>
        <strain evidence="1 2">cv. SW786</strain>
    </source>
</reference>
<evidence type="ECO:0000313" key="1">
    <source>
        <dbReference type="EnsemblPlants" id="QL06p044185:mrna:CDS:2"/>
    </source>
</evidence>
<dbReference type="EMBL" id="LRBV02000006">
    <property type="status" value="NOT_ANNOTATED_CDS"/>
    <property type="molecule type" value="Genomic_DNA"/>
</dbReference>